<protein>
    <submittedName>
        <fullName evidence="7">Periplasmic murein peptide-binding protein</fullName>
    </submittedName>
</protein>
<feature type="chain" id="PRO_5034655633" evidence="5">
    <location>
        <begin position="25"/>
        <end position="540"/>
    </location>
</feature>
<dbReference type="Pfam" id="PF00496">
    <property type="entry name" value="SBP_bac_5"/>
    <property type="match status" value="1"/>
</dbReference>
<dbReference type="FunFam" id="3.90.76.10:FF:000001">
    <property type="entry name" value="Oligopeptide ABC transporter substrate-binding protein"/>
    <property type="match status" value="1"/>
</dbReference>
<evidence type="ECO:0000256" key="1">
    <source>
        <dbReference type="ARBA" id="ARBA00004196"/>
    </source>
</evidence>
<proteinExistence type="inferred from homology"/>
<dbReference type="Gene3D" id="3.90.76.10">
    <property type="entry name" value="Dipeptide-binding Protein, Domain 1"/>
    <property type="match status" value="1"/>
</dbReference>
<evidence type="ECO:0000256" key="4">
    <source>
        <dbReference type="ARBA" id="ARBA00022729"/>
    </source>
</evidence>
<dbReference type="PIRSF" id="PIRSF002741">
    <property type="entry name" value="MppA"/>
    <property type="match status" value="1"/>
</dbReference>
<keyword evidence="8" id="KW-1185">Reference proteome</keyword>
<keyword evidence="3" id="KW-0813">Transport</keyword>
<dbReference type="SUPFAM" id="SSF53850">
    <property type="entry name" value="Periplasmic binding protein-like II"/>
    <property type="match status" value="1"/>
</dbReference>
<dbReference type="CDD" id="cd08504">
    <property type="entry name" value="PBP2_OppA"/>
    <property type="match status" value="1"/>
</dbReference>
<name>A0A8E4F237_9ENTR</name>
<reference evidence="7" key="1">
    <citation type="submission" date="2020-10" db="EMBL/GenBank/DDBJ databases">
        <authorList>
            <person name="Szabo G."/>
        </authorList>
    </citation>
    <scope>NUCLEOTIDE SEQUENCE</scope>
    <source>
        <strain evidence="7">PROFFT</strain>
    </source>
</reference>
<dbReference type="KEGG" id="ptf:PROFFT_A_05700"/>
<keyword evidence="4 5" id="KW-0732">Signal</keyword>
<dbReference type="InterPro" id="IPR030678">
    <property type="entry name" value="Peptide/Ni-bd"/>
</dbReference>
<dbReference type="InterPro" id="IPR000914">
    <property type="entry name" value="SBP_5_dom"/>
</dbReference>
<evidence type="ECO:0000313" key="8">
    <source>
        <dbReference type="Proteomes" id="UP000683585"/>
    </source>
</evidence>
<dbReference type="PANTHER" id="PTHR30290">
    <property type="entry name" value="PERIPLASMIC BINDING COMPONENT OF ABC TRANSPORTER"/>
    <property type="match status" value="1"/>
</dbReference>
<evidence type="ECO:0000313" key="7">
    <source>
        <dbReference type="EMBL" id="CAD6512132.1"/>
    </source>
</evidence>
<dbReference type="Gene3D" id="3.40.190.10">
    <property type="entry name" value="Periplasmic binding protein-like II"/>
    <property type="match status" value="1"/>
</dbReference>
<dbReference type="AlphaFoldDB" id="A0A8E4F237"/>
<dbReference type="EMBL" id="LR890047">
    <property type="protein sequence ID" value="CAD6512132.1"/>
    <property type="molecule type" value="Genomic_DNA"/>
</dbReference>
<comment type="similarity">
    <text evidence="2">Belongs to the bacterial solute-binding protein 5 family.</text>
</comment>
<dbReference type="PANTHER" id="PTHR30290:SF23">
    <property type="entry name" value="PERIPLASMIC MUREIN PEPTIDE-BINDING PROTEIN"/>
    <property type="match status" value="1"/>
</dbReference>
<dbReference type="GO" id="GO:1904680">
    <property type="term" value="F:peptide transmembrane transporter activity"/>
    <property type="evidence" value="ECO:0007669"/>
    <property type="project" value="TreeGrafter"/>
</dbReference>
<dbReference type="GO" id="GO:0015833">
    <property type="term" value="P:peptide transport"/>
    <property type="evidence" value="ECO:0007669"/>
    <property type="project" value="TreeGrafter"/>
</dbReference>
<dbReference type="GO" id="GO:0043190">
    <property type="term" value="C:ATP-binding cassette (ABC) transporter complex"/>
    <property type="evidence" value="ECO:0007669"/>
    <property type="project" value="InterPro"/>
</dbReference>
<sequence length="540" mass="61019">MFMHLFRLTILAAFMASSFIKAKAAQVLAGDQLAEKQEIVRHIKDEPESLDPAKVVGLPEAQVLRDLFEGLVNVGASGNIEAGVAQSWHTVDHKRYVFKLRNNAKWSNGDPVTASDFIYSWQRLVDPKTLSPFAWIAQIAGIANANDIIHGKLPINKLGVIAPDLHTLIIQLDKPVPFFISLLSNVSLFPVPQKKVKEYGNNWTKPENLVGNGAFSMQERIVNEKIVLKPNPFYWDYKNTVLSKVTFLPINQESAATKRYLAGDIDITESFPKNMYHKLMQDIPDQVYTPDQLGIYYYAFNTQKPPLNDVRVRLALSYAIDRDIIANKVLGTGEKPAYQLTPNVTTGFKDIPLHIHALTQLERNKQAKSWLKEAGYGEKKKLKLTILYNTSENHQNIAIAIASMWKKVLGAQVYLNNQEWKSYLDSRNTGKFDVVRASWIGDYDDASTFLSLLTSTHTGNIAKFSCIDYDKLLQIASEETDPIKRNYSYAQAEQLIAKQAPVAPIYQYTNGRLIKSWVKGYPINNTSDVAYSRSMYILKH</sequence>
<organism evidence="7 8">
    <name type="scientific">Candidatus Profftia tarda</name>
    <dbReference type="NCBI Taxonomy" id="1177216"/>
    <lineage>
        <taxon>Bacteria</taxon>
        <taxon>Pseudomonadati</taxon>
        <taxon>Pseudomonadota</taxon>
        <taxon>Gammaproteobacteria</taxon>
        <taxon>Enterobacterales</taxon>
        <taxon>Enterobacteriaceae</taxon>
        <taxon>Candidatus Profftia</taxon>
    </lineage>
</organism>
<dbReference type="GO" id="GO:0030288">
    <property type="term" value="C:outer membrane-bounded periplasmic space"/>
    <property type="evidence" value="ECO:0007669"/>
    <property type="project" value="TreeGrafter"/>
</dbReference>
<evidence type="ECO:0000259" key="6">
    <source>
        <dbReference type="Pfam" id="PF00496"/>
    </source>
</evidence>
<comment type="subcellular location">
    <subcellularLocation>
        <location evidence="1">Cell envelope</location>
    </subcellularLocation>
</comment>
<accession>A0A8E4F237</accession>
<evidence type="ECO:0000256" key="2">
    <source>
        <dbReference type="ARBA" id="ARBA00005695"/>
    </source>
</evidence>
<gene>
    <name evidence="7" type="primary">mppA</name>
    <name evidence="7" type="ORF">PROFFT_A_05700</name>
</gene>
<feature type="signal peptide" evidence="5">
    <location>
        <begin position="1"/>
        <end position="24"/>
    </location>
</feature>
<dbReference type="FunFam" id="3.10.105.10:FF:000001">
    <property type="entry name" value="Oligopeptide ABC transporter, oligopeptide-binding protein"/>
    <property type="match status" value="1"/>
</dbReference>
<evidence type="ECO:0000256" key="5">
    <source>
        <dbReference type="SAM" id="SignalP"/>
    </source>
</evidence>
<dbReference type="Proteomes" id="UP000683585">
    <property type="component" value="Chromosome"/>
</dbReference>
<dbReference type="InterPro" id="IPR039424">
    <property type="entry name" value="SBP_5"/>
</dbReference>
<evidence type="ECO:0000256" key="3">
    <source>
        <dbReference type="ARBA" id="ARBA00022448"/>
    </source>
</evidence>
<feature type="domain" description="Solute-binding protein family 5" evidence="6">
    <location>
        <begin position="80"/>
        <end position="456"/>
    </location>
</feature>
<dbReference type="Gene3D" id="3.10.105.10">
    <property type="entry name" value="Dipeptide-binding Protein, Domain 3"/>
    <property type="match status" value="1"/>
</dbReference>